<keyword evidence="1" id="KW-0732">Signal</keyword>
<dbReference type="Gene3D" id="2.40.10.10">
    <property type="entry name" value="Trypsin-like serine proteases"/>
    <property type="match status" value="2"/>
</dbReference>
<feature type="domain" description="Peptidase S1" evidence="2">
    <location>
        <begin position="14"/>
        <end position="306"/>
    </location>
</feature>
<evidence type="ECO:0000313" key="4">
    <source>
        <dbReference type="Proteomes" id="UP000223913"/>
    </source>
</evidence>
<dbReference type="Proteomes" id="UP000223913">
    <property type="component" value="Unassembled WGS sequence"/>
</dbReference>
<keyword evidence="4" id="KW-1185">Reference proteome</keyword>
<name>A0A2D0NH92_FLAN2</name>
<dbReference type="Pfam" id="PF13365">
    <property type="entry name" value="Trypsin_2"/>
    <property type="match status" value="1"/>
</dbReference>
<dbReference type="RefSeq" id="WP_099148865.1">
    <property type="nucleotide sequence ID" value="NZ_PDUD01000006.1"/>
</dbReference>
<comment type="caution">
    <text evidence="3">The sequence shown here is derived from an EMBL/GenBank/DDBJ whole genome shotgun (WGS) entry which is preliminary data.</text>
</comment>
<evidence type="ECO:0000256" key="1">
    <source>
        <dbReference type="ARBA" id="ARBA00022729"/>
    </source>
</evidence>
<reference evidence="3 4" key="1">
    <citation type="submission" date="2017-10" db="EMBL/GenBank/DDBJ databases">
        <title>The draft genome sequence of Lewinella nigricans NBRC 102662.</title>
        <authorList>
            <person name="Wang K."/>
        </authorList>
    </citation>
    <scope>NUCLEOTIDE SEQUENCE [LARGE SCALE GENOMIC DNA]</scope>
    <source>
        <strain evidence="3 4">NBRC 102662</strain>
    </source>
</reference>
<dbReference type="SUPFAM" id="SSF50494">
    <property type="entry name" value="Trypsin-like serine proteases"/>
    <property type="match status" value="1"/>
</dbReference>
<dbReference type="OrthoDB" id="191045at2"/>
<accession>A0A2D0NH92</accession>
<dbReference type="InterPro" id="IPR043504">
    <property type="entry name" value="Peptidase_S1_PA_chymotrypsin"/>
</dbReference>
<dbReference type="PANTHER" id="PTHR15462">
    <property type="entry name" value="SERINE PROTEASE"/>
    <property type="match status" value="1"/>
</dbReference>
<dbReference type="PROSITE" id="PS50240">
    <property type="entry name" value="TRYPSIN_DOM"/>
    <property type="match status" value="1"/>
</dbReference>
<sequence length="324" mass="36741">MHFRSKDRDEHREIVLFSDDRLPVRDTTAIPHRWVCSLEVEFPEPVLYPLGPLEQPGKQWQTLQATTEGCGSGLLISPRHVLTSAHVIAGLKRVQSRHVNGERFQLVPASRVKVMPGRNEMDRGHNWPLGTYTSRRVLTYPGFKQILESPLRADINLIKNSLSQDVGLVELSDWTDTRLGWWGANENYHLREVPDKLRRRLIGRQAQLAGYPGEKGPIACGAAYRSSGRIVEAFHRINNRQQDLIFYLADTSAGMSGSPVWIRETGNHFRLVGVHSSFLDYRPGSKANVAALLSPAIYKWIGSQGVFPEYVLEFSKNRDHERLS</sequence>
<dbReference type="InterPro" id="IPR050966">
    <property type="entry name" value="Glutamyl_endopeptidase"/>
</dbReference>
<dbReference type="AlphaFoldDB" id="A0A2D0NH92"/>
<dbReference type="EMBL" id="PDUD01000006">
    <property type="protein sequence ID" value="PHN07756.1"/>
    <property type="molecule type" value="Genomic_DNA"/>
</dbReference>
<protein>
    <recommendedName>
        <fullName evidence="2">Peptidase S1 domain-containing protein</fullName>
    </recommendedName>
</protein>
<dbReference type="GO" id="GO:0006508">
    <property type="term" value="P:proteolysis"/>
    <property type="evidence" value="ECO:0007669"/>
    <property type="project" value="InterPro"/>
</dbReference>
<dbReference type="InterPro" id="IPR001254">
    <property type="entry name" value="Trypsin_dom"/>
</dbReference>
<evidence type="ECO:0000313" key="3">
    <source>
        <dbReference type="EMBL" id="PHN07756.1"/>
    </source>
</evidence>
<organism evidence="3 4">
    <name type="scientific">Flavilitoribacter nigricans (strain ATCC 23147 / DSM 23189 / NBRC 102662 / NCIMB 1420 / SS-2)</name>
    <name type="common">Lewinella nigricans</name>
    <dbReference type="NCBI Taxonomy" id="1122177"/>
    <lineage>
        <taxon>Bacteria</taxon>
        <taxon>Pseudomonadati</taxon>
        <taxon>Bacteroidota</taxon>
        <taxon>Saprospiria</taxon>
        <taxon>Saprospirales</taxon>
        <taxon>Lewinellaceae</taxon>
        <taxon>Flavilitoribacter</taxon>
    </lineage>
</organism>
<dbReference type="InterPro" id="IPR009003">
    <property type="entry name" value="Peptidase_S1_PA"/>
</dbReference>
<proteinExistence type="predicted"/>
<dbReference type="GO" id="GO:0004252">
    <property type="term" value="F:serine-type endopeptidase activity"/>
    <property type="evidence" value="ECO:0007669"/>
    <property type="project" value="InterPro"/>
</dbReference>
<dbReference type="PANTHER" id="PTHR15462:SF8">
    <property type="entry name" value="SERINE PROTEASE"/>
    <property type="match status" value="1"/>
</dbReference>
<evidence type="ECO:0000259" key="2">
    <source>
        <dbReference type="PROSITE" id="PS50240"/>
    </source>
</evidence>
<gene>
    <name evidence="3" type="ORF">CRP01_04750</name>
</gene>